<dbReference type="RefSeq" id="WP_256407383.1">
    <property type="nucleotide sequence ID" value="NZ_JANHDN010000001.1"/>
</dbReference>
<dbReference type="InterPro" id="IPR036390">
    <property type="entry name" value="WH_DNA-bd_sf"/>
</dbReference>
<proteinExistence type="predicted"/>
<accession>A0ABD6AH73</accession>
<keyword evidence="2" id="KW-1185">Reference proteome</keyword>
<sequence length="139" mass="15371">MAVEQQRVIEAGDLTDADRAILDELQEGARTKKYLIDQTGLHRNTVGNRLDVLEAGDVVQSLHDTTALYELVDDPRDDVDQGSVPEDAPVEYVVALETHIEAANEALDNDDPDTVRRHVRAAGDEVGEIRLLDEVERDA</sequence>
<dbReference type="Proteomes" id="UP001596545">
    <property type="component" value="Unassembled WGS sequence"/>
</dbReference>
<evidence type="ECO:0000313" key="1">
    <source>
        <dbReference type="EMBL" id="MFC7323282.1"/>
    </source>
</evidence>
<dbReference type="AlphaFoldDB" id="A0ABD6AH73"/>
<dbReference type="Gene3D" id="1.10.10.10">
    <property type="entry name" value="Winged helix-like DNA-binding domain superfamily/Winged helix DNA-binding domain"/>
    <property type="match status" value="1"/>
</dbReference>
<dbReference type="InterPro" id="IPR036388">
    <property type="entry name" value="WH-like_DNA-bd_sf"/>
</dbReference>
<reference evidence="1 2" key="1">
    <citation type="journal article" date="2019" name="Int. J. Syst. Evol. Microbiol.">
        <title>The Global Catalogue of Microorganisms (GCM) 10K type strain sequencing project: providing services to taxonomists for standard genome sequencing and annotation.</title>
        <authorList>
            <consortium name="The Broad Institute Genomics Platform"/>
            <consortium name="The Broad Institute Genome Sequencing Center for Infectious Disease"/>
            <person name="Wu L."/>
            <person name="Ma J."/>
        </authorList>
    </citation>
    <scope>NUCLEOTIDE SEQUENCE [LARGE SCALE GENOMIC DNA]</scope>
    <source>
        <strain evidence="1 2">CGMCC 1.12554</strain>
    </source>
</reference>
<protein>
    <submittedName>
        <fullName evidence="1">Uncharacterized protein</fullName>
    </submittedName>
</protein>
<gene>
    <name evidence="1" type="ORF">ACFQMF_01680</name>
</gene>
<organism evidence="1 2">
    <name type="scientific">Halorubrum rutilum</name>
    <dbReference type="NCBI Taxonomy" id="1364933"/>
    <lineage>
        <taxon>Archaea</taxon>
        <taxon>Methanobacteriati</taxon>
        <taxon>Methanobacteriota</taxon>
        <taxon>Stenosarchaea group</taxon>
        <taxon>Halobacteria</taxon>
        <taxon>Halobacteriales</taxon>
        <taxon>Haloferacaceae</taxon>
        <taxon>Halorubrum</taxon>
    </lineage>
</organism>
<comment type="caution">
    <text evidence="1">The sequence shown here is derived from an EMBL/GenBank/DDBJ whole genome shotgun (WGS) entry which is preliminary data.</text>
</comment>
<dbReference type="SUPFAM" id="SSF46785">
    <property type="entry name" value="Winged helix' DNA-binding domain"/>
    <property type="match status" value="1"/>
</dbReference>
<dbReference type="EMBL" id="JBHTBL010000001">
    <property type="protein sequence ID" value="MFC7323282.1"/>
    <property type="molecule type" value="Genomic_DNA"/>
</dbReference>
<name>A0ABD6AH73_9EURY</name>
<evidence type="ECO:0000313" key="2">
    <source>
        <dbReference type="Proteomes" id="UP001596545"/>
    </source>
</evidence>